<reference evidence="2 3" key="1">
    <citation type="submission" date="2017-08" db="EMBL/GenBank/DDBJ databases">
        <title>Fine stratification of microbial communities through a metagenomic profile of the photic zone.</title>
        <authorList>
            <person name="Haro-Moreno J.M."/>
            <person name="Lopez-Perez M."/>
            <person name="De La Torre J."/>
            <person name="Picazo A."/>
            <person name="Camacho A."/>
            <person name="Rodriguez-Valera F."/>
        </authorList>
    </citation>
    <scope>NUCLEOTIDE SEQUENCE [LARGE SCALE GENOMIC DNA]</scope>
    <source>
        <strain evidence="2">MED-G28</strain>
    </source>
</reference>
<dbReference type="Pfam" id="PF03640">
    <property type="entry name" value="Lipoprotein_15"/>
    <property type="match status" value="1"/>
</dbReference>
<name>A0A2A5WBF9_9GAMM</name>
<dbReference type="Proteomes" id="UP000219329">
    <property type="component" value="Unassembled WGS sequence"/>
</dbReference>
<evidence type="ECO:0000313" key="2">
    <source>
        <dbReference type="EMBL" id="PDH33810.1"/>
    </source>
</evidence>
<dbReference type="AlphaFoldDB" id="A0A2A5WBF9"/>
<protein>
    <submittedName>
        <fullName evidence="2">Uncharacterized protein</fullName>
    </submittedName>
</protein>
<evidence type="ECO:0000256" key="1">
    <source>
        <dbReference type="SAM" id="SignalP"/>
    </source>
</evidence>
<proteinExistence type="predicted"/>
<gene>
    <name evidence="2" type="ORF">CNF02_07215</name>
</gene>
<accession>A0A2A5WBF9</accession>
<dbReference type="PANTHER" id="PTHR39335">
    <property type="entry name" value="BLL4220 PROTEIN"/>
    <property type="match status" value="1"/>
</dbReference>
<dbReference type="EMBL" id="NTJZ01000006">
    <property type="protein sequence ID" value="PDH33810.1"/>
    <property type="molecule type" value="Genomic_DNA"/>
</dbReference>
<dbReference type="GO" id="GO:0043448">
    <property type="term" value="P:alkane catabolic process"/>
    <property type="evidence" value="ECO:0007669"/>
    <property type="project" value="TreeGrafter"/>
</dbReference>
<dbReference type="InterPro" id="IPR005297">
    <property type="entry name" value="Lipoprotein_repeat"/>
</dbReference>
<dbReference type="PANTHER" id="PTHR39335:SF1">
    <property type="entry name" value="BLL4220 PROTEIN"/>
    <property type="match status" value="1"/>
</dbReference>
<evidence type="ECO:0000313" key="3">
    <source>
        <dbReference type="Proteomes" id="UP000219329"/>
    </source>
</evidence>
<organism evidence="2 3">
    <name type="scientific">OM182 bacterium MED-G28</name>
    <dbReference type="NCBI Taxonomy" id="1986256"/>
    <lineage>
        <taxon>Bacteria</taxon>
        <taxon>Pseudomonadati</taxon>
        <taxon>Pseudomonadota</taxon>
        <taxon>Gammaproteobacteria</taxon>
        <taxon>OMG group</taxon>
        <taxon>OM182 clade</taxon>
    </lineage>
</organism>
<sequence length="450" mass="49392">MRKPLKQIRLPVVFATGLTVLASPITSAQPEDFLTSHIPSSTPAGITLVEVHRVEEYSSDQYFFTRLGDIDGKTLFYPSSNSNATSTNFYPVLAANDDAAFDDWTLVAHQNTSNIITKQWAYQGNPLYTWSQESEVGEIALNTALYGASGEYPVAADNQDGALMPPDGWQIARYTPASSVRIPDGFDLKLVDSSQGVVLTNHLGFSLYNFDDGSDQPESSCTNKECYEIWTPIAASALAIGYGDFSVIARTDDTRQWAFRGMPLFKFKNDLLPGDVHGRDVHPHMQLALLKENFHPQGVNVISQRGYGDMLILNGRTLYFGSAFEKYWGGRSLRGSFDIAYIKGKQLGSKACVSGECLESWHPFTASADAKSSGFWEVISREDGNKQWAYKGFALYTYAGDESIGQIRGHNLYEIADVDGDAAAIARTRLLAEVGNAMGGAGIYWSIAKP</sequence>
<keyword evidence="1" id="KW-0732">Signal</keyword>
<comment type="caution">
    <text evidence="2">The sequence shown here is derived from an EMBL/GenBank/DDBJ whole genome shotgun (WGS) entry which is preliminary data.</text>
</comment>
<feature type="chain" id="PRO_5012766152" evidence="1">
    <location>
        <begin position="29"/>
        <end position="450"/>
    </location>
</feature>
<feature type="signal peptide" evidence="1">
    <location>
        <begin position="1"/>
        <end position="28"/>
    </location>
</feature>